<dbReference type="InterPro" id="IPR019649">
    <property type="entry name" value="DUF2512"/>
</dbReference>
<keyword evidence="2" id="KW-1133">Transmembrane helix</keyword>
<evidence type="ECO:0000313" key="3">
    <source>
        <dbReference type="EMBL" id="AXF55624.1"/>
    </source>
</evidence>
<dbReference type="OrthoDB" id="2111682at2"/>
<dbReference type="EMBL" id="CP031092">
    <property type="protein sequence ID" value="AXF55624.1"/>
    <property type="molecule type" value="Genomic_DNA"/>
</dbReference>
<keyword evidence="2" id="KW-0812">Transmembrane</keyword>
<dbReference type="Pfam" id="PF10710">
    <property type="entry name" value="DUF2512"/>
    <property type="match status" value="1"/>
</dbReference>
<reference evidence="3 4" key="1">
    <citation type="journal article" date="2018" name="J. Microbiol.">
        <title>Salicibibacter kimchii gen. nov., sp. nov., a moderately halophilic and alkalitolerant bacterium in the family Bacillaceae, isolated from kimchi.</title>
        <authorList>
            <person name="Jang J.Y."/>
            <person name="Oh Y.J."/>
            <person name="Lim S.K."/>
            <person name="Park H.K."/>
            <person name="Lee C."/>
            <person name="Kim J.Y."/>
            <person name="Lee M.A."/>
            <person name="Choi H.J."/>
        </authorList>
    </citation>
    <scope>NUCLEOTIDE SEQUENCE [LARGE SCALE GENOMIC DNA]</scope>
    <source>
        <strain evidence="3 4">NKC1-1</strain>
    </source>
</reference>
<sequence>MRFLAGLGIKFAIMLAVIWIVLGGFFDVAFSDVLAISAILTVVSFLGDVFILPGIKNVTAMIADFFLAWAGVWILGHFFIAQPLALGTASFIIALILTGAEIFFHMYMRRQFFNSPSADEENQSTAPPKPENEQQQRSSVRDLQTEYGEDMYAKRSAKDPKSKKQQ</sequence>
<feature type="transmembrane region" description="Helical" evidence="2">
    <location>
        <begin position="7"/>
        <end position="26"/>
    </location>
</feature>
<feature type="compositionally biased region" description="Basic and acidic residues" evidence="1">
    <location>
        <begin position="151"/>
        <end position="166"/>
    </location>
</feature>
<evidence type="ECO:0000313" key="4">
    <source>
        <dbReference type="Proteomes" id="UP000252100"/>
    </source>
</evidence>
<feature type="transmembrane region" description="Helical" evidence="2">
    <location>
        <begin position="58"/>
        <end position="80"/>
    </location>
</feature>
<name>A0A345BXE3_9BACI</name>
<feature type="compositionally biased region" description="Basic and acidic residues" evidence="1">
    <location>
        <begin position="130"/>
        <end position="142"/>
    </location>
</feature>
<dbReference type="Proteomes" id="UP000252100">
    <property type="component" value="Chromosome"/>
</dbReference>
<gene>
    <name evidence="3" type="ORF">DT065_06050</name>
</gene>
<accession>A0A345BXE3</accession>
<protein>
    <submittedName>
        <fullName evidence="3">DUF2512 family protein</fullName>
    </submittedName>
</protein>
<evidence type="ECO:0000256" key="2">
    <source>
        <dbReference type="SAM" id="Phobius"/>
    </source>
</evidence>
<dbReference type="RefSeq" id="WP_114371676.1">
    <property type="nucleotide sequence ID" value="NZ_CP031092.1"/>
</dbReference>
<keyword evidence="4" id="KW-1185">Reference proteome</keyword>
<proteinExistence type="predicted"/>
<feature type="region of interest" description="Disordered" evidence="1">
    <location>
        <begin position="117"/>
        <end position="142"/>
    </location>
</feature>
<organism evidence="3 4">
    <name type="scientific">Salicibibacter kimchii</name>
    <dbReference type="NCBI Taxonomy" id="2099786"/>
    <lineage>
        <taxon>Bacteria</taxon>
        <taxon>Bacillati</taxon>
        <taxon>Bacillota</taxon>
        <taxon>Bacilli</taxon>
        <taxon>Bacillales</taxon>
        <taxon>Bacillaceae</taxon>
        <taxon>Salicibibacter</taxon>
    </lineage>
</organism>
<dbReference type="AlphaFoldDB" id="A0A345BXE3"/>
<keyword evidence="2" id="KW-0472">Membrane</keyword>
<dbReference type="KEGG" id="rue:DT065_06050"/>
<feature type="transmembrane region" description="Helical" evidence="2">
    <location>
        <begin position="32"/>
        <end position="51"/>
    </location>
</feature>
<feature type="transmembrane region" description="Helical" evidence="2">
    <location>
        <begin position="86"/>
        <end position="107"/>
    </location>
</feature>
<evidence type="ECO:0000256" key="1">
    <source>
        <dbReference type="SAM" id="MobiDB-lite"/>
    </source>
</evidence>
<feature type="region of interest" description="Disordered" evidence="1">
    <location>
        <begin position="147"/>
        <end position="166"/>
    </location>
</feature>